<dbReference type="Pfam" id="PF01361">
    <property type="entry name" value="Tautomerase"/>
    <property type="match status" value="1"/>
</dbReference>
<evidence type="ECO:0000313" key="8">
    <source>
        <dbReference type="Proteomes" id="UP000219972"/>
    </source>
</evidence>
<dbReference type="EC" id="5.3.2.-" evidence="4"/>
<comment type="similarity">
    <text evidence="1 4">Belongs to the 4-oxalocrotonate tautomerase family.</text>
</comment>
<dbReference type="NCBIfam" id="TIGR00013">
    <property type="entry name" value="taut"/>
    <property type="match status" value="1"/>
</dbReference>
<evidence type="ECO:0000256" key="2">
    <source>
        <dbReference type="ARBA" id="ARBA00023235"/>
    </source>
</evidence>
<dbReference type="Gene3D" id="3.30.429.10">
    <property type="entry name" value="Macrophage Migration Inhibitory Factor"/>
    <property type="match status" value="1"/>
</dbReference>
<dbReference type="Proteomes" id="UP000219972">
    <property type="component" value="Unassembled WGS sequence"/>
</dbReference>
<dbReference type="PANTHER" id="PTHR35530:SF1">
    <property type="entry name" value="2-HYDROXYMUCONATE TAUTOMERASE"/>
    <property type="match status" value="1"/>
</dbReference>
<dbReference type="EMBL" id="RIBW01000001">
    <property type="protein sequence ID" value="RUM04041.1"/>
    <property type="molecule type" value="Genomic_DNA"/>
</dbReference>
<accession>A0A3S0T0T9</accession>
<dbReference type="EMBL" id="NWSL01000002">
    <property type="protein sequence ID" value="PDS53203.1"/>
    <property type="molecule type" value="Genomic_DNA"/>
</dbReference>
<keyword evidence="2 4" id="KW-0413">Isomerase</keyword>
<evidence type="ECO:0000313" key="6">
    <source>
        <dbReference type="EMBL" id="PDS53203.1"/>
    </source>
</evidence>
<proteinExistence type="inferred from homology"/>
<keyword evidence="8" id="KW-1185">Reference proteome</keyword>
<dbReference type="RefSeq" id="WP_097542622.1">
    <property type="nucleotide sequence ID" value="NZ_BMFI01000003.1"/>
</dbReference>
<dbReference type="PANTHER" id="PTHR35530">
    <property type="entry name" value="TAUTOMERASE-RELATED"/>
    <property type="match status" value="1"/>
</dbReference>
<dbReference type="GO" id="GO:0016853">
    <property type="term" value="F:isomerase activity"/>
    <property type="evidence" value="ECO:0007669"/>
    <property type="project" value="UniProtKB-UniRule"/>
</dbReference>
<feature type="active site" description="Proton acceptor; via imino nitrogen" evidence="3">
    <location>
        <position position="30"/>
    </location>
</feature>
<evidence type="ECO:0000256" key="3">
    <source>
        <dbReference type="PIRSR" id="PIRSR618191-1"/>
    </source>
</evidence>
<comment type="caution">
    <text evidence="7">The sequence shown here is derived from an EMBL/GenBank/DDBJ whole genome shotgun (WGS) entry which is preliminary data.</text>
</comment>
<sequence length="89" mass="9909">MYQPTNLQHGRHARAKTTDITNLTKEETMPILHLQMHPGRTDDQKRAFAREATKAAVETLACPPESLEILITEIAKDSWAVGGKLKSEA</sequence>
<reference evidence="7" key="3">
    <citation type="submission" date="2018-11" db="EMBL/GenBank/DDBJ databases">
        <authorList>
            <person name="Huo Y."/>
        </authorList>
    </citation>
    <scope>NUCLEOTIDE SEQUENCE</scope>
    <source>
        <strain evidence="7">CCBAU 23252</strain>
    </source>
</reference>
<dbReference type="InterPro" id="IPR014347">
    <property type="entry name" value="Tautomerase/MIF_sf"/>
</dbReference>
<evidence type="ECO:0000313" key="7">
    <source>
        <dbReference type="EMBL" id="RUM04041.1"/>
    </source>
</evidence>
<gene>
    <name evidence="6" type="ORF">CO662_06735</name>
    <name evidence="7" type="ORF">EEQ99_00260</name>
</gene>
<dbReference type="InterPro" id="IPR018191">
    <property type="entry name" value="4-OT"/>
</dbReference>
<dbReference type="InterPro" id="IPR004370">
    <property type="entry name" value="4-OT-like_dom"/>
</dbReference>
<evidence type="ECO:0000256" key="4">
    <source>
        <dbReference type="RuleBase" id="RU362032"/>
    </source>
</evidence>
<name>A0A3S0T0T9_9HYPH</name>
<dbReference type="AlphaFoldDB" id="A0A3S0T0T9"/>
<dbReference type="NCBIfam" id="NF001966">
    <property type="entry name" value="PRK00745.1"/>
    <property type="match status" value="1"/>
</dbReference>
<reference evidence="7 9" key="1">
    <citation type="journal article" date="2015" name="Int. J. Syst. Evol. Microbiol.">
        <title>Rhizobium anhuiense sp. nov., isolated from effective nodules of Vicia faba and Pisum sativum.</title>
        <authorList>
            <person name="Zhang Y.J."/>
            <person name="Zheng W.T."/>
            <person name="Everall I."/>
            <person name="Young J.P."/>
            <person name="Zhang X.X."/>
            <person name="Tian C.F."/>
            <person name="Sui X.H."/>
            <person name="Wang E.T."/>
            <person name="Chen W.X."/>
        </authorList>
    </citation>
    <scope>NUCLEOTIDE SEQUENCE [LARGE SCALE GENOMIC DNA]</scope>
    <source>
        <strain evidence="7 9">CCBAU 23252</strain>
    </source>
</reference>
<feature type="domain" description="4-oxalocrotonate tautomerase-like" evidence="5">
    <location>
        <begin position="30"/>
        <end position="87"/>
    </location>
</feature>
<evidence type="ECO:0000313" key="9">
    <source>
        <dbReference type="Proteomes" id="UP000273611"/>
    </source>
</evidence>
<dbReference type="SUPFAM" id="SSF55331">
    <property type="entry name" value="Tautomerase/MIF"/>
    <property type="match status" value="1"/>
</dbReference>
<reference evidence="6 8" key="2">
    <citation type="submission" date="2017-09" db="EMBL/GenBank/DDBJ databases">
        <title>Comparative genomics of rhizobia isolated from Phaseolus vulgaris in China.</title>
        <authorList>
            <person name="Tong W."/>
        </authorList>
    </citation>
    <scope>NUCLEOTIDE SEQUENCE [LARGE SCALE GENOMIC DNA]</scope>
    <source>
        <strain evidence="6 8">Y27</strain>
    </source>
</reference>
<protein>
    <recommendedName>
        <fullName evidence="4">Tautomerase</fullName>
        <ecNumber evidence="4">5.3.2.-</ecNumber>
    </recommendedName>
</protein>
<organism evidence="7 9">
    <name type="scientific">Rhizobium anhuiense</name>
    <dbReference type="NCBI Taxonomy" id="1184720"/>
    <lineage>
        <taxon>Bacteria</taxon>
        <taxon>Pseudomonadati</taxon>
        <taxon>Pseudomonadota</taxon>
        <taxon>Alphaproteobacteria</taxon>
        <taxon>Hyphomicrobiales</taxon>
        <taxon>Rhizobiaceae</taxon>
        <taxon>Rhizobium/Agrobacterium group</taxon>
        <taxon>Rhizobium</taxon>
    </lineage>
</organism>
<evidence type="ECO:0000256" key="1">
    <source>
        <dbReference type="ARBA" id="ARBA00006723"/>
    </source>
</evidence>
<evidence type="ECO:0000259" key="5">
    <source>
        <dbReference type="Pfam" id="PF01361"/>
    </source>
</evidence>
<dbReference type="Proteomes" id="UP000273611">
    <property type="component" value="Unassembled WGS sequence"/>
</dbReference>